<dbReference type="PATRIC" id="fig|662479.7.peg.1333"/>
<dbReference type="EMBL" id="AOLN01000010">
    <property type="protein sequence ID" value="ELZ95939.1"/>
    <property type="molecule type" value="Genomic_DNA"/>
</dbReference>
<dbReference type="AlphaFoldDB" id="M0IKF3"/>
<name>M0IKF3_9EURY</name>
<comment type="caution">
    <text evidence="2">The sequence shown here is derived from an EMBL/GenBank/DDBJ whole genome shotgun (WGS) entry which is preliminary data.</text>
</comment>
<proteinExistence type="predicted"/>
<dbReference type="Proteomes" id="UP000011550">
    <property type="component" value="Unassembled WGS sequence"/>
</dbReference>
<keyword evidence="1" id="KW-0472">Membrane</keyword>
<evidence type="ECO:0000256" key="1">
    <source>
        <dbReference type="SAM" id="Phobius"/>
    </source>
</evidence>
<gene>
    <name evidence="2" type="ORF">C440_06602</name>
</gene>
<reference evidence="2 3" key="1">
    <citation type="journal article" date="2014" name="PLoS Genet.">
        <title>Phylogenetically driven sequencing of extremely halophilic archaea reveals strategies for static and dynamic osmo-response.</title>
        <authorList>
            <person name="Becker E.A."/>
            <person name="Seitzer P.M."/>
            <person name="Tritt A."/>
            <person name="Larsen D."/>
            <person name="Krusor M."/>
            <person name="Yao A.I."/>
            <person name="Wu D."/>
            <person name="Madern D."/>
            <person name="Eisen J.A."/>
            <person name="Darling A.E."/>
            <person name="Facciotti M.T."/>
        </authorList>
    </citation>
    <scope>NUCLEOTIDE SEQUENCE [LARGE SCALE GENOMIC DNA]</scope>
    <source>
        <strain evidence="2 3">ATCC BAA-1512</strain>
    </source>
</reference>
<keyword evidence="1" id="KW-1133">Transmembrane helix</keyword>
<protein>
    <submittedName>
        <fullName evidence="2">Uncharacterized protein</fullName>
    </submittedName>
</protein>
<keyword evidence="1" id="KW-0812">Transmembrane</keyword>
<feature type="transmembrane region" description="Helical" evidence="1">
    <location>
        <begin position="78"/>
        <end position="102"/>
    </location>
</feature>
<evidence type="ECO:0000313" key="3">
    <source>
        <dbReference type="Proteomes" id="UP000011550"/>
    </source>
</evidence>
<accession>M0IKF3</accession>
<organism evidence="2 3">
    <name type="scientific">Haloferax mucosum ATCC BAA-1512</name>
    <dbReference type="NCBI Taxonomy" id="662479"/>
    <lineage>
        <taxon>Archaea</taxon>
        <taxon>Methanobacteriati</taxon>
        <taxon>Methanobacteriota</taxon>
        <taxon>Stenosarchaea group</taxon>
        <taxon>Halobacteria</taxon>
        <taxon>Halobacteriales</taxon>
        <taxon>Haloferacaceae</taxon>
        <taxon>Haloferax</taxon>
    </lineage>
</organism>
<dbReference type="STRING" id="662479.C440_06602"/>
<evidence type="ECO:0000313" key="2">
    <source>
        <dbReference type="EMBL" id="ELZ95939.1"/>
    </source>
</evidence>
<feature type="transmembrane region" description="Helical" evidence="1">
    <location>
        <begin position="35"/>
        <end position="57"/>
    </location>
</feature>
<sequence>MVFMSVLLVCTAPVAADDDGDKAKGELKKQMKDVGNFLAAVIAFVAVPNGAFGVFQYMTAGTDTEQSDKGRTRIRNSFIGVAGAAAVVTAVRFLTGLLGVGLS</sequence>
<keyword evidence="3" id="KW-1185">Reference proteome</keyword>